<reference evidence="1" key="2">
    <citation type="submission" date="2023-04" db="EMBL/GenBank/DDBJ databases">
        <authorList>
            <person name="Bruccoleri R.E."/>
            <person name="Oakeley E.J."/>
            <person name="Faust A.-M."/>
            <person name="Dessus-Babus S."/>
            <person name="Altorfer M."/>
            <person name="Burckhardt D."/>
            <person name="Oertli M."/>
            <person name="Naumann U."/>
            <person name="Petersen F."/>
            <person name="Wong J."/>
        </authorList>
    </citation>
    <scope>NUCLEOTIDE SEQUENCE</scope>
    <source>
        <strain evidence="1">GSM-AAB239-AS_SAM_17_03QT</strain>
        <tissue evidence="1">Leaf</tissue>
    </source>
</reference>
<dbReference type="AlphaFoldDB" id="A0AAX6GA26"/>
<evidence type="ECO:0000313" key="1">
    <source>
        <dbReference type="EMBL" id="KAJ6825544.1"/>
    </source>
</evidence>
<evidence type="ECO:0000313" key="2">
    <source>
        <dbReference type="Proteomes" id="UP001140949"/>
    </source>
</evidence>
<gene>
    <name evidence="1" type="ORF">M6B38_376675</name>
</gene>
<keyword evidence="2" id="KW-1185">Reference proteome</keyword>
<accession>A0AAX6GA26</accession>
<reference evidence="1" key="1">
    <citation type="journal article" date="2023" name="GigaByte">
        <title>Genome assembly of the bearded iris, Iris pallida Lam.</title>
        <authorList>
            <person name="Bruccoleri R.E."/>
            <person name="Oakeley E.J."/>
            <person name="Faust A.M.E."/>
            <person name="Altorfer M."/>
            <person name="Dessus-Babus S."/>
            <person name="Burckhardt D."/>
            <person name="Oertli M."/>
            <person name="Naumann U."/>
            <person name="Petersen F."/>
            <person name="Wong J."/>
        </authorList>
    </citation>
    <scope>NUCLEOTIDE SEQUENCE</scope>
    <source>
        <strain evidence="1">GSM-AAB239-AS_SAM_17_03QT</strain>
    </source>
</reference>
<comment type="caution">
    <text evidence="1">The sequence shown here is derived from an EMBL/GenBank/DDBJ whole genome shotgun (WGS) entry which is preliminary data.</text>
</comment>
<dbReference type="EMBL" id="JANAVB010021600">
    <property type="protein sequence ID" value="KAJ6825544.1"/>
    <property type="molecule type" value="Genomic_DNA"/>
</dbReference>
<organism evidence="1 2">
    <name type="scientific">Iris pallida</name>
    <name type="common">Sweet iris</name>
    <dbReference type="NCBI Taxonomy" id="29817"/>
    <lineage>
        <taxon>Eukaryota</taxon>
        <taxon>Viridiplantae</taxon>
        <taxon>Streptophyta</taxon>
        <taxon>Embryophyta</taxon>
        <taxon>Tracheophyta</taxon>
        <taxon>Spermatophyta</taxon>
        <taxon>Magnoliopsida</taxon>
        <taxon>Liliopsida</taxon>
        <taxon>Asparagales</taxon>
        <taxon>Iridaceae</taxon>
        <taxon>Iridoideae</taxon>
        <taxon>Irideae</taxon>
        <taxon>Iris</taxon>
    </lineage>
</organism>
<dbReference type="Proteomes" id="UP001140949">
    <property type="component" value="Unassembled WGS sequence"/>
</dbReference>
<sequence length="70" mass="8071">MLWLFSCGQSWGRVVGEKVSVRIGVRVHDAVRVQVSSCLTRVSISRWWRGQGPVEFVRALEFQNNLRNLN</sequence>
<proteinExistence type="predicted"/>
<name>A0AAX6GA26_IRIPA</name>
<protein>
    <submittedName>
        <fullName evidence="1">Uncharacterized protein</fullName>
    </submittedName>
</protein>